<evidence type="ECO:0000313" key="2">
    <source>
        <dbReference type="EMBL" id="KAG7159199.1"/>
    </source>
</evidence>
<evidence type="ECO:0000256" key="1">
    <source>
        <dbReference type="SAM" id="SignalP"/>
    </source>
</evidence>
<feature type="chain" id="PRO_5035296134" evidence="1">
    <location>
        <begin position="28"/>
        <end position="146"/>
    </location>
</feature>
<dbReference type="Proteomes" id="UP000747542">
    <property type="component" value="Unassembled WGS sequence"/>
</dbReference>
<gene>
    <name evidence="2" type="ORF">Hamer_G016589</name>
</gene>
<feature type="signal peptide" evidence="1">
    <location>
        <begin position="1"/>
        <end position="27"/>
    </location>
</feature>
<organism evidence="2 3">
    <name type="scientific">Homarus americanus</name>
    <name type="common">American lobster</name>
    <dbReference type="NCBI Taxonomy" id="6706"/>
    <lineage>
        <taxon>Eukaryota</taxon>
        <taxon>Metazoa</taxon>
        <taxon>Ecdysozoa</taxon>
        <taxon>Arthropoda</taxon>
        <taxon>Crustacea</taxon>
        <taxon>Multicrustacea</taxon>
        <taxon>Malacostraca</taxon>
        <taxon>Eumalacostraca</taxon>
        <taxon>Eucarida</taxon>
        <taxon>Decapoda</taxon>
        <taxon>Pleocyemata</taxon>
        <taxon>Astacidea</taxon>
        <taxon>Nephropoidea</taxon>
        <taxon>Nephropidae</taxon>
        <taxon>Homarus</taxon>
    </lineage>
</organism>
<keyword evidence="1" id="KW-0732">Signal</keyword>
<comment type="caution">
    <text evidence="2">The sequence shown here is derived from an EMBL/GenBank/DDBJ whole genome shotgun (WGS) entry which is preliminary data.</text>
</comment>
<proteinExistence type="predicted"/>
<dbReference type="OrthoDB" id="6373200at2759"/>
<dbReference type="EMBL" id="JAHLQT010033762">
    <property type="protein sequence ID" value="KAG7159199.1"/>
    <property type="molecule type" value="Genomic_DNA"/>
</dbReference>
<dbReference type="AlphaFoldDB" id="A0A8J5MPR7"/>
<sequence>MLVLILLLTSKMKFLVILCSLTVLTWAQEVPECDCGAFITESAEEEEVFPMEAFDVENCEDQKDCHDRCRTEWNEITSEGDLNFELPDGKTVGQSMCDDLAEEGKDVVGPTEVFLYVRLCDGPWEDDGEATKEMLCCDAGQHEPCE</sequence>
<protein>
    <submittedName>
        <fullName evidence="2">Uncharacterized protein</fullName>
    </submittedName>
</protein>
<name>A0A8J5MPR7_HOMAM</name>
<accession>A0A8J5MPR7</accession>
<evidence type="ECO:0000313" key="3">
    <source>
        <dbReference type="Proteomes" id="UP000747542"/>
    </source>
</evidence>
<reference evidence="2" key="1">
    <citation type="journal article" date="2021" name="Sci. Adv.">
        <title>The American lobster genome reveals insights on longevity, neural, and immune adaptations.</title>
        <authorList>
            <person name="Polinski J.M."/>
            <person name="Zimin A.V."/>
            <person name="Clark K.F."/>
            <person name="Kohn A.B."/>
            <person name="Sadowski N."/>
            <person name="Timp W."/>
            <person name="Ptitsyn A."/>
            <person name="Khanna P."/>
            <person name="Romanova D.Y."/>
            <person name="Williams P."/>
            <person name="Greenwood S.J."/>
            <person name="Moroz L.L."/>
            <person name="Walt D.R."/>
            <person name="Bodnar A.G."/>
        </authorList>
    </citation>
    <scope>NUCLEOTIDE SEQUENCE</scope>
    <source>
        <strain evidence="2">GMGI-L3</strain>
    </source>
</reference>
<keyword evidence="3" id="KW-1185">Reference proteome</keyword>